<dbReference type="CDD" id="cd02142">
    <property type="entry name" value="McbC_SagB-like_oxidoreductase"/>
    <property type="match status" value="1"/>
</dbReference>
<dbReference type="EMBL" id="VOQR01000001">
    <property type="protein sequence ID" value="TXC70206.1"/>
    <property type="molecule type" value="Genomic_DNA"/>
</dbReference>
<proteinExistence type="predicted"/>
<reference evidence="2 3" key="1">
    <citation type="journal article" date="2013" name="Antonie Van Leeuwenhoek">
        <title>Sphingomonas ginsenosidivorax sp. nov., with the ability to transform ginsenosides.</title>
        <authorList>
            <person name="Jin X.F."/>
            <person name="Kim J.K."/>
            <person name="Liu Q.M."/>
            <person name="Kang M.S."/>
            <person name="He D."/>
            <person name="Jin F.X."/>
            <person name="Kim S.C."/>
            <person name="Im W.T."/>
        </authorList>
    </citation>
    <scope>NUCLEOTIDE SEQUENCE [LARGE SCALE GENOMIC DNA]</scope>
    <source>
        <strain evidence="2 3">KHI67</strain>
    </source>
</reference>
<dbReference type="PANTHER" id="PTHR43745:SF2">
    <property type="entry name" value="NITROREDUCTASE MJ1384-RELATED"/>
    <property type="match status" value="1"/>
</dbReference>
<accession>A0A5C6UDK8</accession>
<evidence type="ECO:0000259" key="1">
    <source>
        <dbReference type="Pfam" id="PF00881"/>
    </source>
</evidence>
<feature type="domain" description="Nitroreductase" evidence="1">
    <location>
        <begin position="261"/>
        <end position="445"/>
    </location>
</feature>
<dbReference type="PANTHER" id="PTHR43745">
    <property type="entry name" value="NITROREDUCTASE MJ1384-RELATED"/>
    <property type="match status" value="1"/>
</dbReference>
<dbReference type="Proteomes" id="UP000321250">
    <property type="component" value="Unassembled WGS sequence"/>
</dbReference>
<keyword evidence="3" id="KW-1185">Reference proteome</keyword>
<dbReference type="Pfam" id="PF00881">
    <property type="entry name" value="Nitroreductase"/>
    <property type="match status" value="1"/>
</dbReference>
<dbReference type="AlphaFoldDB" id="A0A5C6UDK8"/>
<protein>
    <submittedName>
        <fullName evidence="2">SagB/ThcOx family dehydrogenase</fullName>
    </submittedName>
</protein>
<dbReference type="InterPro" id="IPR052544">
    <property type="entry name" value="Bacteriocin_Proc_Enz"/>
</dbReference>
<name>A0A5C6UDK8_9SPHN</name>
<dbReference type="NCBIfam" id="TIGR03605">
    <property type="entry name" value="antibiot_sagB"/>
    <property type="match status" value="1"/>
</dbReference>
<evidence type="ECO:0000313" key="3">
    <source>
        <dbReference type="Proteomes" id="UP000321250"/>
    </source>
</evidence>
<dbReference type="InterPro" id="IPR020051">
    <property type="entry name" value="SagB-type_dehydrogenase"/>
</dbReference>
<evidence type="ECO:0000313" key="2">
    <source>
        <dbReference type="EMBL" id="TXC70206.1"/>
    </source>
</evidence>
<dbReference type="InterPro" id="IPR029479">
    <property type="entry name" value="Nitroreductase"/>
</dbReference>
<organism evidence="2 3">
    <name type="scientific">Sphingomonas ginsenosidivorax</name>
    <dbReference type="NCBI Taxonomy" id="862135"/>
    <lineage>
        <taxon>Bacteria</taxon>
        <taxon>Pseudomonadati</taxon>
        <taxon>Pseudomonadota</taxon>
        <taxon>Alphaproteobacteria</taxon>
        <taxon>Sphingomonadales</taxon>
        <taxon>Sphingomonadaceae</taxon>
        <taxon>Sphingomonas</taxon>
    </lineage>
</organism>
<dbReference type="SUPFAM" id="SSF55469">
    <property type="entry name" value="FMN-dependent nitroreductase-like"/>
    <property type="match status" value="1"/>
</dbReference>
<comment type="caution">
    <text evidence="2">The sequence shown here is derived from an EMBL/GenBank/DDBJ whole genome shotgun (WGS) entry which is preliminary data.</text>
</comment>
<gene>
    <name evidence="2" type="ORF">FSB78_04035</name>
</gene>
<dbReference type="GO" id="GO:0016491">
    <property type="term" value="F:oxidoreductase activity"/>
    <property type="evidence" value="ECO:0007669"/>
    <property type="project" value="InterPro"/>
</dbReference>
<dbReference type="Gene3D" id="3.40.109.10">
    <property type="entry name" value="NADH Oxidase"/>
    <property type="match status" value="1"/>
</dbReference>
<dbReference type="InterPro" id="IPR000415">
    <property type="entry name" value="Nitroreductase-like"/>
</dbReference>
<sequence>MCSSFRLPLDRRVEIHVHDPVADRALFWDLLGRAPVKAVTVGLVRGRPADDPALGDTLDDIRAKLSESRTSTLARTAHEPRACAPAALADEPRFVIAPQIAITLRDGGIKVTGGSTNIGIDIEPEILRVLRCFVPPAPVSALLDADDAETGGDPSWLAAVVRDLLALGVIVKADAACGAHGAALWTKWDSALDFYLATRTTHTTRFASAEETNEKLVAKVGVSPAPAAFKDYPVHPFYPLPDPLRDDRQRVDERAYLDVLLRRRSMRSFSPEPVTGAELSQILYYVWGVVAAYPNPIGDPFIRRTSPGGGSLHGTEVYPILRNVEGLHSGVYHYSVRRHGLELLSREDPGEWIGDACGGQEWVADAAAVFIMTNKIERLAWKYEFSRALRVAFLDAGHLGQSFALTSTWLGLAPFTVGAVHDAMLEEKLGLDYLTEPIMLATGVGRPAKVLLIPDRPNMGPA</sequence>